<evidence type="ECO:0000313" key="8">
    <source>
        <dbReference type="EMBL" id="AEK80699.1"/>
    </source>
</evidence>
<evidence type="ECO:0000313" key="9">
    <source>
        <dbReference type="EMBL" id="AEK80701.1"/>
    </source>
</evidence>
<organism evidence="8">
    <name type="scientific">Phytophthora sojae</name>
    <name type="common">Soybean stem and root rot agent</name>
    <name type="synonym">Phytophthora megasperma f. sp. glycines</name>
    <dbReference type="NCBI Taxonomy" id="67593"/>
    <lineage>
        <taxon>Eukaryota</taxon>
        <taxon>Sar</taxon>
        <taxon>Stramenopiles</taxon>
        <taxon>Oomycota</taxon>
        <taxon>Peronosporomycetes</taxon>
        <taxon>Peronosporales</taxon>
        <taxon>Peronosporaceae</taxon>
        <taxon>Phytophthora</taxon>
    </lineage>
</organism>
<dbReference type="EMBL" id="JN253886">
    <property type="protein sequence ID" value="AEK80699.1"/>
    <property type="molecule type" value="Genomic_DNA"/>
</dbReference>
<comment type="subcellular location">
    <subcellularLocation>
        <location evidence="1 5">Secreted</location>
    </subcellularLocation>
</comment>
<feature type="signal peptide" evidence="5">
    <location>
        <begin position="1"/>
        <end position="24"/>
    </location>
</feature>
<feature type="region of interest" description="Disordered" evidence="6">
    <location>
        <begin position="33"/>
        <end position="65"/>
    </location>
</feature>
<dbReference type="Pfam" id="PF16810">
    <property type="entry name" value="RXLR"/>
    <property type="match status" value="1"/>
</dbReference>
<evidence type="ECO:0000256" key="5">
    <source>
        <dbReference type="RuleBase" id="RU367124"/>
    </source>
</evidence>
<evidence type="ECO:0000256" key="4">
    <source>
        <dbReference type="ARBA" id="ARBA00022729"/>
    </source>
</evidence>
<feature type="transmembrane region" description="Helical" evidence="7">
    <location>
        <begin position="152"/>
        <end position="174"/>
    </location>
</feature>
<dbReference type="KEGG" id="psoj:PHYSODRAFT_285631"/>
<dbReference type="VEuPathDB" id="FungiDB:PHYSODRAFT_285631"/>
<comment type="domain">
    <text evidence="5">The RxLR-dEER motif acts to carry the protein into the host cell cytoplasm through binding to cell surface phosphatidylinositol-3-phosphate.</text>
</comment>
<protein>
    <recommendedName>
        <fullName evidence="5">RxLR effector protein</fullName>
    </recommendedName>
</protein>
<sequence length="179" mass="19428">MPTFRSNKCVAFVLIVAILATCHGLPSAQDAAKTTGQMSNTDPKLPSGGVPARFLRGGHDDDKDEERAISSKIASIFKKKPSILTTLQRHPTIKNADTNAIVKSLERNPTIKSLTNNPSKEIKLTQENIKKVETVLAQNPGVTTENMRKTKIALLFLAMIGLTTRGIVGLVNYVKSGDF</sequence>
<keyword evidence="7" id="KW-1133">Transmembrane helix</keyword>
<feature type="compositionally biased region" description="Polar residues" evidence="6">
    <location>
        <begin position="33"/>
        <end position="42"/>
    </location>
</feature>
<dbReference type="AlphaFoldDB" id="E0W4T9"/>
<dbReference type="EMBL" id="JN253888">
    <property type="protein sequence ID" value="AEK80701.1"/>
    <property type="molecule type" value="Genomic_DNA"/>
</dbReference>
<feature type="chain" id="PRO_5007652879" description="RxLR effector protein" evidence="5">
    <location>
        <begin position="25"/>
        <end position="179"/>
    </location>
</feature>
<evidence type="ECO:0000256" key="6">
    <source>
        <dbReference type="SAM" id="MobiDB-lite"/>
    </source>
</evidence>
<proteinExistence type="inferred from homology"/>
<keyword evidence="4 5" id="KW-0732">Signal</keyword>
<dbReference type="RefSeq" id="XP_009524371.1">
    <property type="nucleotide sequence ID" value="XM_009526076.1"/>
</dbReference>
<evidence type="ECO:0000256" key="7">
    <source>
        <dbReference type="SAM" id="Phobius"/>
    </source>
</evidence>
<accession>E0W4T9</accession>
<keyword evidence="7" id="KW-0472">Membrane</keyword>
<name>E0W4T9_PHYSO</name>
<keyword evidence="3 5" id="KW-0964">Secreted</keyword>
<keyword evidence="7" id="KW-0812">Transmembrane</keyword>
<reference evidence="8" key="1">
    <citation type="journal article" date="2011" name="Plant Cell">
        <title>Transcriptional programming and functional interactions within the Phytophthora sojae RXLR effector repertoire.</title>
        <authorList>
            <person name="Wang Q."/>
            <person name="Han C."/>
            <person name="Ferreira A.O."/>
            <person name="Yu X."/>
            <person name="Ye W."/>
            <person name="Tripathy S."/>
            <person name="Kale S.D."/>
            <person name="Gu B."/>
            <person name="Sheng Y."/>
            <person name="Sui Y."/>
            <person name="Wang X."/>
            <person name="Zhang Z."/>
            <person name="Cheng B."/>
            <person name="Dong S."/>
            <person name="Shan W."/>
            <person name="Zheng X."/>
            <person name="Dou D."/>
            <person name="Tyler B.M."/>
            <person name="Wang Y."/>
        </authorList>
    </citation>
    <scope>NUCLEOTIDE SEQUENCE</scope>
    <source>
        <strain evidence="8">P7064</strain>
        <strain evidence="9">P7076</strain>
    </source>
</reference>
<comment type="function">
    <text evidence="5">Effector that suppresses plant defense responses during pathogen infection.</text>
</comment>
<comment type="similarity">
    <text evidence="2 5">Belongs to the RxLR effector family.</text>
</comment>
<gene>
    <name evidence="8" type="primary">Avh</name>
</gene>
<evidence type="ECO:0000256" key="1">
    <source>
        <dbReference type="ARBA" id="ARBA00004613"/>
    </source>
</evidence>
<evidence type="ECO:0000256" key="2">
    <source>
        <dbReference type="ARBA" id="ARBA00010400"/>
    </source>
</evidence>
<evidence type="ECO:0000256" key="3">
    <source>
        <dbReference type="ARBA" id="ARBA00022525"/>
    </source>
</evidence>
<dbReference type="InterPro" id="IPR031825">
    <property type="entry name" value="RXLR"/>
</dbReference>